<reference evidence="3 4" key="1">
    <citation type="submission" date="2016-10" db="EMBL/GenBank/DDBJ databases">
        <authorList>
            <person name="de Groot N.N."/>
        </authorList>
    </citation>
    <scope>NUCLEOTIDE SEQUENCE [LARGE SCALE GENOMIC DNA]</scope>
    <source>
        <strain evidence="3 4">DSM 2872</strain>
    </source>
</reference>
<sequence length="333" mass="37847">MNLNNKRLLITCGGGLGDMIVYTPALRRLKEKYPKCILTFMTKYGNHEVLEGLSYIDKVIYIRRGRLLGRYRVLFDFFQQDIVVFTDWQPQLLMISKLLKIPVLAGVPRDGHRLNRYLSKHLQTSIFKVKQYAGRTDADLLEEALDIELDGEMTRLDITVPNQKVCDEVDCLLDSIGVKDDYIVLSPFTGLEERNWPIDIAESFVQKVIDIYSMPVVVIGPADKRNKADVISKYNLLGRTNTMQMVELIRRAKCLITPDSGPMHVAGALGTKCIALFSKDLPSRWAPKEQCVPVYLGMPCSPCNDETARKCHDVACMRNISDEMIIEKLKCLL</sequence>
<dbReference type="GO" id="GO:0005829">
    <property type="term" value="C:cytosol"/>
    <property type="evidence" value="ECO:0007669"/>
    <property type="project" value="TreeGrafter"/>
</dbReference>
<organism evidence="3 4">
    <name type="scientific">Selenomonas ruminantium</name>
    <dbReference type="NCBI Taxonomy" id="971"/>
    <lineage>
        <taxon>Bacteria</taxon>
        <taxon>Bacillati</taxon>
        <taxon>Bacillota</taxon>
        <taxon>Negativicutes</taxon>
        <taxon>Selenomonadales</taxon>
        <taxon>Selenomonadaceae</taxon>
        <taxon>Selenomonas</taxon>
    </lineage>
</organism>
<gene>
    <name evidence="3" type="ORF">SAMN05660648_01039</name>
</gene>
<dbReference type="InterPro" id="IPR002201">
    <property type="entry name" value="Glyco_trans_9"/>
</dbReference>
<dbReference type="AlphaFoldDB" id="A0A1H3WPT1"/>
<name>A0A1H3WPT1_SELRU</name>
<keyword evidence="1" id="KW-0328">Glycosyltransferase</keyword>
<accession>A0A1H3WPT1</accession>
<dbReference type="GO" id="GO:0009244">
    <property type="term" value="P:lipopolysaccharide core region biosynthetic process"/>
    <property type="evidence" value="ECO:0007669"/>
    <property type="project" value="TreeGrafter"/>
</dbReference>
<dbReference type="PANTHER" id="PTHR30160">
    <property type="entry name" value="TETRAACYLDISACCHARIDE 4'-KINASE-RELATED"/>
    <property type="match status" value="1"/>
</dbReference>
<dbReference type="InterPro" id="IPR051199">
    <property type="entry name" value="LPS_LOS_Heptosyltrfase"/>
</dbReference>
<dbReference type="GO" id="GO:0008713">
    <property type="term" value="F:ADP-heptose-lipopolysaccharide heptosyltransferase activity"/>
    <property type="evidence" value="ECO:0007669"/>
    <property type="project" value="TreeGrafter"/>
</dbReference>
<proteinExistence type="predicted"/>
<protein>
    <submittedName>
        <fullName evidence="3">ADP-heptose:LPS heptosyltransferase</fullName>
    </submittedName>
</protein>
<dbReference type="Gene3D" id="3.40.50.2000">
    <property type="entry name" value="Glycogen Phosphorylase B"/>
    <property type="match status" value="2"/>
</dbReference>
<dbReference type="SUPFAM" id="SSF53756">
    <property type="entry name" value="UDP-Glycosyltransferase/glycogen phosphorylase"/>
    <property type="match status" value="1"/>
</dbReference>
<dbReference type="EMBL" id="FNQG01000004">
    <property type="protein sequence ID" value="SDZ88352.1"/>
    <property type="molecule type" value="Genomic_DNA"/>
</dbReference>
<dbReference type="CDD" id="cd03789">
    <property type="entry name" value="GT9_LPS_heptosyltransferase"/>
    <property type="match status" value="1"/>
</dbReference>
<evidence type="ECO:0000313" key="4">
    <source>
        <dbReference type="Proteomes" id="UP000183469"/>
    </source>
</evidence>
<dbReference type="Pfam" id="PF01075">
    <property type="entry name" value="Glyco_transf_9"/>
    <property type="match status" value="1"/>
</dbReference>
<evidence type="ECO:0000256" key="1">
    <source>
        <dbReference type="ARBA" id="ARBA00022676"/>
    </source>
</evidence>
<keyword evidence="2 3" id="KW-0808">Transferase</keyword>
<evidence type="ECO:0000313" key="3">
    <source>
        <dbReference type="EMBL" id="SDZ88352.1"/>
    </source>
</evidence>
<evidence type="ECO:0000256" key="2">
    <source>
        <dbReference type="ARBA" id="ARBA00022679"/>
    </source>
</evidence>
<dbReference type="Proteomes" id="UP000183469">
    <property type="component" value="Unassembled WGS sequence"/>
</dbReference>